<protein>
    <recommendedName>
        <fullName evidence="2">Type II secretion system protein H</fullName>
    </recommendedName>
    <alternativeName>
        <fullName evidence="10">General secretion pathway protein H</fullName>
    </alternativeName>
</protein>
<evidence type="ECO:0000259" key="12">
    <source>
        <dbReference type="Pfam" id="PF12019"/>
    </source>
</evidence>
<dbReference type="InterPro" id="IPR012902">
    <property type="entry name" value="N_methyl_site"/>
</dbReference>
<evidence type="ECO:0000256" key="6">
    <source>
        <dbReference type="ARBA" id="ARBA00022692"/>
    </source>
</evidence>
<dbReference type="InterPro" id="IPR022346">
    <property type="entry name" value="T2SS_GspH"/>
</dbReference>
<evidence type="ECO:0000256" key="1">
    <source>
        <dbReference type="ARBA" id="ARBA00004377"/>
    </source>
</evidence>
<evidence type="ECO:0000256" key="2">
    <source>
        <dbReference type="ARBA" id="ARBA00021549"/>
    </source>
</evidence>
<organism evidence="13 14">
    <name type="scientific">Pseudidiomarina gelatinasegens</name>
    <dbReference type="NCBI Taxonomy" id="2487740"/>
    <lineage>
        <taxon>Bacteria</taxon>
        <taxon>Pseudomonadati</taxon>
        <taxon>Pseudomonadota</taxon>
        <taxon>Gammaproteobacteria</taxon>
        <taxon>Alteromonadales</taxon>
        <taxon>Idiomarinaceae</taxon>
        <taxon>Pseudidiomarina</taxon>
    </lineage>
</organism>
<keyword evidence="3" id="KW-1003">Cell membrane</keyword>
<sequence length="194" mass="21676">MNRGVSKGFTLVEVMVTIAVIAMLAVTVSFVVPDNRDDNLEEDARVLYERIKYAREYALVRNAVLGLRIDQGNSYRFLQFTDGRWQTVNHRGLRRTELDETVLLDVQAADLELLEQDDTDINAVFDIEDDERDADDSQTKSEPTPQLFIFGSGDLPPFELTLSDTGLFADGAGGASWTITSTDGIEISLQREPL</sequence>
<dbReference type="RefSeq" id="WP_128351296.1">
    <property type="nucleotide sequence ID" value="NZ_RSFE01000001.1"/>
</dbReference>
<dbReference type="Pfam" id="PF07963">
    <property type="entry name" value="N_methyl"/>
    <property type="match status" value="1"/>
</dbReference>
<feature type="domain" description="General secretion pathway GspH" evidence="12">
    <location>
        <begin position="44"/>
        <end position="179"/>
    </location>
</feature>
<dbReference type="EMBL" id="RSFE01000001">
    <property type="protein sequence ID" value="RWU12969.1"/>
    <property type="molecule type" value="Genomic_DNA"/>
</dbReference>
<evidence type="ECO:0000256" key="5">
    <source>
        <dbReference type="ARBA" id="ARBA00022519"/>
    </source>
</evidence>
<dbReference type="OrthoDB" id="6237341at2"/>
<dbReference type="InterPro" id="IPR045584">
    <property type="entry name" value="Pilin-like"/>
</dbReference>
<evidence type="ECO:0000256" key="8">
    <source>
        <dbReference type="ARBA" id="ARBA00023136"/>
    </source>
</evidence>
<keyword evidence="14" id="KW-1185">Reference proteome</keyword>
<keyword evidence="7 11" id="KW-1133">Transmembrane helix</keyword>
<dbReference type="GO" id="GO:0015627">
    <property type="term" value="C:type II protein secretion system complex"/>
    <property type="evidence" value="ECO:0007669"/>
    <property type="project" value="InterPro"/>
</dbReference>
<gene>
    <name evidence="13" type="primary">gspH</name>
    <name evidence="13" type="ORF">EGC76_01785</name>
</gene>
<name>A0A443Z7Y6_9GAMM</name>
<dbReference type="Proteomes" id="UP000288789">
    <property type="component" value="Unassembled WGS sequence"/>
</dbReference>
<dbReference type="SUPFAM" id="SSF54523">
    <property type="entry name" value="Pili subunits"/>
    <property type="match status" value="1"/>
</dbReference>
<dbReference type="PRINTS" id="PR00885">
    <property type="entry name" value="BCTERIALGSPH"/>
</dbReference>
<keyword evidence="8 11" id="KW-0472">Membrane</keyword>
<keyword evidence="4" id="KW-0488">Methylation</keyword>
<evidence type="ECO:0000256" key="9">
    <source>
        <dbReference type="ARBA" id="ARBA00025772"/>
    </source>
</evidence>
<evidence type="ECO:0000313" key="14">
    <source>
        <dbReference type="Proteomes" id="UP000288789"/>
    </source>
</evidence>
<proteinExistence type="inferred from homology"/>
<evidence type="ECO:0000313" key="13">
    <source>
        <dbReference type="EMBL" id="RWU12969.1"/>
    </source>
</evidence>
<comment type="caution">
    <text evidence="13">The sequence shown here is derived from an EMBL/GenBank/DDBJ whole genome shotgun (WGS) entry which is preliminary data.</text>
</comment>
<accession>A0A443Z7Y6</accession>
<comment type="subcellular location">
    <subcellularLocation>
        <location evidence="1">Cell inner membrane</location>
        <topology evidence="1">Single-pass membrane protein</topology>
    </subcellularLocation>
</comment>
<evidence type="ECO:0000256" key="11">
    <source>
        <dbReference type="SAM" id="Phobius"/>
    </source>
</evidence>
<comment type="similarity">
    <text evidence="9">Belongs to the GSP H family.</text>
</comment>
<feature type="transmembrane region" description="Helical" evidence="11">
    <location>
        <begin position="12"/>
        <end position="32"/>
    </location>
</feature>
<dbReference type="AlphaFoldDB" id="A0A443Z7Y6"/>
<dbReference type="InterPro" id="IPR002416">
    <property type="entry name" value="T2SS_protein-GspH"/>
</dbReference>
<dbReference type="GO" id="GO:0015628">
    <property type="term" value="P:protein secretion by the type II secretion system"/>
    <property type="evidence" value="ECO:0007669"/>
    <property type="project" value="InterPro"/>
</dbReference>
<evidence type="ECO:0000256" key="7">
    <source>
        <dbReference type="ARBA" id="ARBA00022989"/>
    </source>
</evidence>
<evidence type="ECO:0000256" key="4">
    <source>
        <dbReference type="ARBA" id="ARBA00022481"/>
    </source>
</evidence>
<dbReference type="GO" id="GO:0005886">
    <property type="term" value="C:plasma membrane"/>
    <property type="evidence" value="ECO:0007669"/>
    <property type="project" value="UniProtKB-SubCell"/>
</dbReference>
<evidence type="ECO:0000256" key="10">
    <source>
        <dbReference type="ARBA" id="ARBA00030775"/>
    </source>
</evidence>
<dbReference type="Pfam" id="PF12019">
    <property type="entry name" value="GspH"/>
    <property type="match status" value="1"/>
</dbReference>
<reference evidence="13 14" key="1">
    <citation type="submission" date="2018-12" db="EMBL/GenBank/DDBJ databases">
        <authorList>
            <person name="Li A."/>
            <person name="Zhang M."/>
            <person name="Zhu H."/>
        </authorList>
    </citation>
    <scope>NUCLEOTIDE SEQUENCE [LARGE SCALE GENOMIC DNA]</scope>
    <source>
        <strain evidence="13 14">R04H25</strain>
    </source>
</reference>
<keyword evidence="5" id="KW-0997">Cell inner membrane</keyword>
<dbReference type="NCBIfam" id="TIGR02532">
    <property type="entry name" value="IV_pilin_GFxxxE"/>
    <property type="match status" value="1"/>
</dbReference>
<keyword evidence="6 11" id="KW-0812">Transmembrane</keyword>
<dbReference type="Gene3D" id="3.55.40.10">
    <property type="entry name" value="minor pseudopilin epsh domain"/>
    <property type="match status" value="1"/>
</dbReference>
<evidence type="ECO:0000256" key="3">
    <source>
        <dbReference type="ARBA" id="ARBA00022475"/>
    </source>
</evidence>
<dbReference type="PROSITE" id="PS00409">
    <property type="entry name" value="PROKAR_NTER_METHYL"/>
    <property type="match status" value="1"/>
</dbReference>